<organism evidence="2 3">
    <name type="scientific">Undibacterium terreum</name>
    <dbReference type="NCBI Taxonomy" id="1224302"/>
    <lineage>
        <taxon>Bacteria</taxon>
        <taxon>Pseudomonadati</taxon>
        <taxon>Pseudomonadota</taxon>
        <taxon>Betaproteobacteria</taxon>
        <taxon>Burkholderiales</taxon>
        <taxon>Oxalobacteraceae</taxon>
        <taxon>Undibacterium</taxon>
    </lineage>
</organism>
<sequence>MNYETIKYEISDHILTITLNRPDKLNAFTGKMMMELIDAFDHADADDEVRAIILTGAGRAFCAGADLSSGAATFDYAKRSDRPEKQGTPVTADGGMDWSSELVRDGGGRVTLRIYECLKPVIAAINGPAVGIGITMVLPCDIRLASEDARMGFVFARRGITPEACSSWFLPRLVGISQALEWTYTGRVMPAQEALDGGLVRSLHKPEELLGAARALALEIVNNTAPVSIALTRQMMWRMSGADHPMEAHKIDSRSIYSRGAAADAKEGVMSFLEKRPAVFSNKVSQDMPSFFPWWPERPYK</sequence>
<dbReference type="CDD" id="cd06558">
    <property type="entry name" value="crotonase-like"/>
    <property type="match status" value="1"/>
</dbReference>
<protein>
    <submittedName>
        <fullName evidence="2">Enoyl-CoA hydratase</fullName>
    </submittedName>
</protein>
<evidence type="ECO:0000256" key="1">
    <source>
        <dbReference type="ARBA" id="ARBA00005254"/>
    </source>
</evidence>
<dbReference type="InterPro" id="IPR029045">
    <property type="entry name" value="ClpP/crotonase-like_dom_sf"/>
</dbReference>
<comment type="similarity">
    <text evidence="1">Belongs to the enoyl-CoA hydratase/isomerase family.</text>
</comment>
<keyword evidence="3" id="KW-1185">Reference proteome</keyword>
<dbReference type="NCBIfam" id="NF006109">
    <property type="entry name" value="PRK08260.1"/>
    <property type="match status" value="1"/>
</dbReference>
<reference evidence="2" key="1">
    <citation type="journal article" date="2014" name="Int. J. Syst. Evol. Microbiol.">
        <title>Complete genome sequence of Corynebacterium casei LMG S-19264T (=DSM 44701T), isolated from a smear-ripened cheese.</title>
        <authorList>
            <consortium name="US DOE Joint Genome Institute (JGI-PGF)"/>
            <person name="Walter F."/>
            <person name="Albersmeier A."/>
            <person name="Kalinowski J."/>
            <person name="Ruckert C."/>
        </authorList>
    </citation>
    <scope>NUCLEOTIDE SEQUENCE</scope>
    <source>
        <strain evidence="2">CGMCC 1.10998</strain>
    </source>
</reference>
<name>A0A916XD53_9BURK</name>
<accession>A0A916XD53</accession>
<dbReference type="PANTHER" id="PTHR43684">
    <property type="match status" value="1"/>
</dbReference>
<reference evidence="2" key="2">
    <citation type="submission" date="2020-09" db="EMBL/GenBank/DDBJ databases">
        <authorList>
            <person name="Sun Q."/>
            <person name="Zhou Y."/>
        </authorList>
    </citation>
    <scope>NUCLEOTIDE SEQUENCE</scope>
    <source>
        <strain evidence="2">CGMCC 1.10998</strain>
    </source>
</reference>
<dbReference type="PANTHER" id="PTHR43684:SF4">
    <property type="entry name" value="ENOYL-COA HYDRATASE_ISOMERASE FAMILY PROTEIN (AFU_ORTHOLOGUE AFUA_1G01890)"/>
    <property type="match status" value="1"/>
</dbReference>
<dbReference type="Gene3D" id="3.90.226.10">
    <property type="entry name" value="2-enoyl-CoA Hydratase, Chain A, domain 1"/>
    <property type="match status" value="1"/>
</dbReference>
<dbReference type="Pfam" id="PF00378">
    <property type="entry name" value="ECH_1"/>
    <property type="match status" value="2"/>
</dbReference>
<evidence type="ECO:0000313" key="3">
    <source>
        <dbReference type="Proteomes" id="UP000637423"/>
    </source>
</evidence>
<dbReference type="SUPFAM" id="SSF52096">
    <property type="entry name" value="ClpP/crotonase"/>
    <property type="match status" value="1"/>
</dbReference>
<dbReference type="InterPro" id="IPR001753">
    <property type="entry name" value="Enoyl-CoA_hydra/iso"/>
</dbReference>
<dbReference type="RefSeq" id="WP_188564484.1">
    <property type="nucleotide sequence ID" value="NZ_BMED01000001.1"/>
</dbReference>
<dbReference type="Proteomes" id="UP000637423">
    <property type="component" value="Unassembled WGS sequence"/>
</dbReference>
<dbReference type="GO" id="GO:0003824">
    <property type="term" value="F:catalytic activity"/>
    <property type="evidence" value="ECO:0007669"/>
    <property type="project" value="UniProtKB-ARBA"/>
</dbReference>
<proteinExistence type="inferred from homology"/>
<dbReference type="InterPro" id="IPR051053">
    <property type="entry name" value="ECH/Chromodomain_protein"/>
</dbReference>
<dbReference type="EMBL" id="BMED01000001">
    <property type="protein sequence ID" value="GGC61857.1"/>
    <property type="molecule type" value="Genomic_DNA"/>
</dbReference>
<evidence type="ECO:0000313" key="2">
    <source>
        <dbReference type="EMBL" id="GGC61857.1"/>
    </source>
</evidence>
<gene>
    <name evidence="2" type="ORF">GCM10011396_05950</name>
</gene>
<comment type="caution">
    <text evidence="2">The sequence shown here is derived from an EMBL/GenBank/DDBJ whole genome shotgun (WGS) entry which is preliminary data.</text>
</comment>
<dbReference type="AlphaFoldDB" id="A0A916XD53"/>